<dbReference type="GO" id="GO:0071947">
    <property type="term" value="P:protein deubiquitination involved in ubiquitin-dependent protein catabolic process"/>
    <property type="evidence" value="ECO:0007669"/>
    <property type="project" value="TreeGrafter"/>
</dbReference>
<keyword evidence="13" id="KW-0788">Thiol protease</keyword>
<evidence type="ECO:0000256" key="4">
    <source>
        <dbReference type="ARBA" id="ARBA00005865"/>
    </source>
</evidence>
<evidence type="ECO:0000313" key="18">
    <source>
        <dbReference type="EMBL" id="KAJ7378445.1"/>
    </source>
</evidence>
<dbReference type="GO" id="GO:1990168">
    <property type="term" value="P:protein K33-linked deubiquitination"/>
    <property type="evidence" value="ECO:0007669"/>
    <property type="project" value="TreeGrafter"/>
</dbReference>
<dbReference type="GO" id="GO:0016477">
    <property type="term" value="P:cell migration"/>
    <property type="evidence" value="ECO:0007669"/>
    <property type="project" value="TreeGrafter"/>
</dbReference>
<keyword evidence="19" id="KW-1185">Reference proteome</keyword>
<dbReference type="InterPro" id="IPR003323">
    <property type="entry name" value="OTU_dom"/>
</dbReference>
<sequence length="586" mass="65780">MAFFQPPSHLFERNISLNDLDSLWTCERSYAKMLSCQRTPLNTAISSLPPSIHLCCLRFKISPSSSENSCTSFLVDGHILRELETARRLNWSSSLCRMVTVNTLGDGNCLMHAASIGMWAVNDRYQILRKTVYEALLEDVEGTRFYHRRWKSEEQQQILNQIGGYQRTEEQWNHEWEEVIRHISQTEFPFGPNGAQFGSLEEIHIFVLANILRRTIIVLSEETLRGAYGDSYSPINFGGIYLPLLWDSVDCVKSPLVIGYSNGHFTAVVSIEDGKLDLGIENQPAPSSTNCTHAVPLVKYDGMQLPVHFLHDHEVPLASDRLRQYLDCAKVPFSSNPGETRQAVLVAKLNFSEQPRCMKDLIDGYFMKAREEHQRVARHSQLHPQNPPGTKQPALQIVPCQTQGCSFYGSTETGNRCSQCLNEYLRTLGPACEPSRHVAIGQIPSRQQHVVATAQQLQAQNASMSQQHTVTSTQPPSNAGMVSSSLTLPAASSVKCRTTECKYGAMTGRGGLCERCFEAERSAEEMAASMNYMNLASTKHCSNKVNGCEFFGLPEHHNLCSRCYRTFCLHMEKHFGNAVSNWITTK</sequence>
<dbReference type="GO" id="GO:0003677">
    <property type="term" value="F:DNA binding"/>
    <property type="evidence" value="ECO:0007669"/>
    <property type="project" value="InterPro"/>
</dbReference>
<dbReference type="EMBL" id="MU826366">
    <property type="protein sequence ID" value="KAJ7378445.1"/>
    <property type="molecule type" value="Genomic_DNA"/>
</dbReference>
<dbReference type="PANTHER" id="PTHR13367">
    <property type="entry name" value="UBIQUITIN THIOESTERASE"/>
    <property type="match status" value="1"/>
</dbReference>
<dbReference type="EC" id="3.4.19.12" evidence="5"/>
<evidence type="ECO:0000256" key="8">
    <source>
        <dbReference type="ARBA" id="ARBA00022670"/>
    </source>
</evidence>
<evidence type="ECO:0000256" key="7">
    <source>
        <dbReference type="ARBA" id="ARBA00022553"/>
    </source>
</evidence>
<organism evidence="18 19">
    <name type="scientific">Desmophyllum pertusum</name>
    <dbReference type="NCBI Taxonomy" id="174260"/>
    <lineage>
        <taxon>Eukaryota</taxon>
        <taxon>Metazoa</taxon>
        <taxon>Cnidaria</taxon>
        <taxon>Anthozoa</taxon>
        <taxon>Hexacorallia</taxon>
        <taxon>Scleractinia</taxon>
        <taxon>Caryophylliina</taxon>
        <taxon>Caryophylliidae</taxon>
        <taxon>Desmophyllum</taxon>
    </lineage>
</organism>
<name>A0A9W9ZBQ9_9CNID</name>
<keyword evidence="9" id="KW-0479">Metal-binding</keyword>
<comment type="similarity">
    <text evidence="4">Belongs to the peptidase C64 family.</text>
</comment>
<dbReference type="GO" id="GO:0004843">
    <property type="term" value="F:cysteine-type deubiquitinase activity"/>
    <property type="evidence" value="ECO:0007669"/>
    <property type="project" value="UniProtKB-EC"/>
</dbReference>
<dbReference type="AlphaFoldDB" id="A0A9W9ZBQ9"/>
<evidence type="ECO:0000256" key="12">
    <source>
        <dbReference type="ARBA" id="ARBA00022801"/>
    </source>
</evidence>
<evidence type="ECO:0000256" key="14">
    <source>
        <dbReference type="ARBA" id="ARBA00022833"/>
    </source>
</evidence>
<dbReference type="GO" id="GO:0007010">
    <property type="term" value="P:cytoskeleton organization"/>
    <property type="evidence" value="ECO:0007669"/>
    <property type="project" value="TreeGrafter"/>
</dbReference>
<keyword evidence="14" id="KW-0862">Zinc</keyword>
<dbReference type="InterPro" id="IPR051346">
    <property type="entry name" value="OTU_Deubiquitinase"/>
</dbReference>
<gene>
    <name evidence="18" type="primary">TNFAIP3</name>
    <name evidence="18" type="ORF">OS493_022979</name>
</gene>
<evidence type="ECO:0000256" key="5">
    <source>
        <dbReference type="ARBA" id="ARBA00012759"/>
    </source>
</evidence>
<feature type="domain" description="A20-type" evidence="17">
    <location>
        <begin position="535"/>
        <end position="572"/>
    </location>
</feature>
<accession>A0A9W9ZBQ9</accession>
<evidence type="ECO:0000256" key="2">
    <source>
        <dbReference type="ARBA" id="ARBA00004123"/>
    </source>
</evidence>
<dbReference type="OrthoDB" id="5981966at2759"/>
<dbReference type="PROSITE" id="PS50802">
    <property type="entry name" value="OTU"/>
    <property type="match status" value="1"/>
</dbReference>
<keyword evidence="11" id="KW-0833">Ubl conjugation pathway</keyword>
<keyword evidence="7" id="KW-0597">Phosphoprotein</keyword>
<proteinExistence type="inferred from homology"/>
<evidence type="ECO:0000256" key="13">
    <source>
        <dbReference type="ARBA" id="ARBA00022807"/>
    </source>
</evidence>
<evidence type="ECO:0000256" key="11">
    <source>
        <dbReference type="ARBA" id="ARBA00022786"/>
    </source>
</evidence>
<dbReference type="GO" id="GO:0070530">
    <property type="term" value="F:K63-linked polyubiquitin modification-dependent protein binding"/>
    <property type="evidence" value="ECO:0007669"/>
    <property type="project" value="TreeGrafter"/>
</dbReference>
<evidence type="ECO:0000256" key="1">
    <source>
        <dbReference type="ARBA" id="ARBA00000707"/>
    </source>
</evidence>
<feature type="domain" description="OTU" evidence="16">
    <location>
        <begin position="98"/>
        <end position="271"/>
    </location>
</feature>
<keyword evidence="12 18" id="KW-0378">Hydrolase</keyword>
<evidence type="ECO:0000256" key="9">
    <source>
        <dbReference type="ARBA" id="ARBA00022723"/>
    </source>
</evidence>
<dbReference type="GO" id="GO:0035523">
    <property type="term" value="P:protein K29-linked deubiquitination"/>
    <property type="evidence" value="ECO:0007669"/>
    <property type="project" value="TreeGrafter"/>
</dbReference>
<evidence type="ECO:0000259" key="16">
    <source>
        <dbReference type="PROSITE" id="PS50802"/>
    </source>
</evidence>
<evidence type="ECO:0000313" key="19">
    <source>
        <dbReference type="Proteomes" id="UP001163046"/>
    </source>
</evidence>
<dbReference type="Gene3D" id="3.90.70.80">
    <property type="match status" value="1"/>
</dbReference>
<dbReference type="Pfam" id="PF01754">
    <property type="entry name" value="zf-A20"/>
    <property type="match status" value="2"/>
</dbReference>
<evidence type="ECO:0000256" key="3">
    <source>
        <dbReference type="ARBA" id="ARBA00004496"/>
    </source>
</evidence>
<evidence type="ECO:0000256" key="6">
    <source>
        <dbReference type="ARBA" id="ARBA00022490"/>
    </source>
</evidence>
<keyword evidence="15" id="KW-0539">Nucleus</keyword>
<dbReference type="GO" id="GO:0005737">
    <property type="term" value="C:cytoplasm"/>
    <property type="evidence" value="ECO:0007669"/>
    <property type="project" value="UniProtKB-SubCell"/>
</dbReference>
<evidence type="ECO:0000256" key="15">
    <source>
        <dbReference type="ARBA" id="ARBA00023242"/>
    </source>
</evidence>
<dbReference type="Gene3D" id="1.20.5.4770">
    <property type="match status" value="1"/>
</dbReference>
<keyword evidence="8" id="KW-0645">Protease</keyword>
<keyword evidence="6" id="KW-0963">Cytoplasm</keyword>
<protein>
    <recommendedName>
        <fullName evidence="5">ubiquitinyl hydrolase 1</fullName>
        <ecNumber evidence="5">3.4.19.12</ecNumber>
    </recommendedName>
</protein>
<evidence type="ECO:0000259" key="17">
    <source>
        <dbReference type="PROSITE" id="PS51036"/>
    </source>
</evidence>
<feature type="domain" description="A20-type" evidence="17">
    <location>
        <begin position="394"/>
        <end position="429"/>
    </location>
</feature>
<dbReference type="PANTHER" id="PTHR13367:SF3">
    <property type="entry name" value="TUMOR NECROSIS FACTOR ALPHA-INDUCED PROTEIN 3"/>
    <property type="match status" value="1"/>
</dbReference>
<dbReference type="GO" id="GO:0005634">
    <property type="term" value="C:nucleus"/>
    <property type="evidence" value="ECO:0007669"/>
    <property type="project" value="UniProtKB-SubCell"/>
</dbReference>
<dbReference type="Gene3D" id="4.10.240.30">
    <property type="match status" value="1"/>
</dbReference>
<evidence type="ECO:0000256" key="10">
    <source>
        <dbReference type="ARBA" id="ARBA00022771"/>
    </source>
</evidence>
<dbReference type="PROSITE" id="PS51036">
    <property type="entry name" value="ZF_A20"/>
    <property type="match status" value="2"/>
</dbReference>
<dbReference type="Pfam" id="PF02338">
    <property type="entry name" value="OTU"/>
    <property type="match status" value="1"/>
</dbReference>
<comment type="catalytic activity">
    <reaction evidence="1">
        <text>Thiol-dependent hydrolysis of ester, thioester, amide, peptide and isopeptide bonds formed by the C-terminal Gly of ubiquitin (a 76-residue protein attached to proteins as an intracellular targeting signal).</text>
        <dbReference type="EC" id="3.4.19.12"/>
    </reaction>
</comment>
<dbReference type="GO" id="GO:0030177">
    <property type="term" value="P:positive regulation of Wnt signaling pathway"/>
    <property type="evidence" value="ECO:0007669"/>
    <property type="project" value="TreeGrafter"/>
</dbReference>
<dbReference type="SMART" id="SM00259">
    <property type="entry name" value="ZnF_A20"/>
    <property type="match status" value="3"/>
</dbReference>
<comment type="subcellular location">
    <subcellularLocation>
        <location evidence="3">Cytoplasm</location>
    </subcellularLocation>
    <subcellularLocation>
        <location evidence="2">Nucleus</location>
    </subcellularLocation>
</comment>
<comment type="caution">
    <text evidence="18">The sequence shown here is derived from an EMBL/GenBank/DDBJ whole genome shotgun (WGS) entry which is preliminary data.</text>
</comment>
<reference evidence="18" key="1">
    <citation type="submission" date="2023-01" db="EMBL/GenBank/DDBJ databases">
        <title>Genome assembly of the deep-sea coral Lophelia pertusa.</title>
        <authorList>
            <person name="Herrera S."/>
            <person name="Cordes E."/>
        </authorList>
    </citation>
    <scope>NUCLEOTIDE SEQUENCE</scope>
    <source>
        <strain evidence="18">USNM1676648</strain>
        <tissue evidence="18">Polyp</tissue>
    </source>
</reference>
<keyword evidence="10" id="KW-0863">Zinc-finger</keyword>
<dbReference type="GO" id="GO:0008270">
    <property type="term" value="F:zinc ion binding"/>
    <property type="evidence" value="ECO:0007669"/>
    <property type="project" value="UniProtKB-KW"/>
</dbReference>
<dbReference type="Proteomes" id="UP001163046">
    <property type="component" value="Unassembled WGS sequence"/>
</dbReference>
<dbReference type="InterPro" id="IPR002653">
    <property type="entry name" value="Znf_A20"/>
</dbReference>